<proteinExistence type="inferred from homology"/>
<dbReference type="SUPFAM" id="SSF52540">
    <property type="entry name" value="P-loop containing nucleoside triphosphate hydrolases"/>
    <property type="match status" value="1"/>
</dbReference>
<name>A0ABQ4ZEZ7_9ASTR</name>
<comment type="similarity">
    <text evidence="1">Belongs to the helicase family.</text>
</comment>
<dbReference type="Gene3D" id="3.40.50.300">
    <property type="entry name" value="P-loop containing nucleotide triphosphate hydrolases"/>
    <property type="match status" value="1"/>
</dbReference>
<keyword evidence="1" id="KW-0378">Hydrolase</keyword>
<reference evidence="3" key="1">
    <citation type="journal article" date="2022" name="Int. J. Mol. Sci.">
        <title>Draft Genome of Tanacetum Coccineum: Genomic Comparison of Closely Related Tanacetum-Family Plants.</title>
        <authorList>
            <person name="Yamashiro T."/>
            <person name="Shiraishi A."/>
            <person name="Nakayama K."/>
            <person name="Satake H."/>
        </authorList>
    </citation>
    <scope>NUCLEOTIDE SEQUENCE</scope>
</reference>
<evidence type="ECO:0000256" key="1">
    <source>
        <dbReference type="RuleBase" id="RU363044"/>
    </source>
</evidence>
<keyword evidence="1" id="KW-0227">DNA damage</keyword>
<dbReference type="InterPro" id="IPR027417">
    <property type="entry name" value="P-loop_NTPase"/>
</dbReference>
<dbReference type="PANTHER" id="PTHR10492:SF90">
    <property type="entry name" value="ATP-DEPENDENT DNA HELICASE"/>
    <property type="match status" value="1"/>
</dbReference>
<dbReference type="Proteomes" id="UP001151760">
    <property type="component" value="Unassembled WGS sequence"/>
</dbReference>
<evidence type="ECO:0000313" key="4">
    <source>
        <dbReference type="Proteomes" id="UP001151760"/>
    </source>
</evidence>
<comment type="catalytic activity">
    <reaction evidence="1">
        <text>ATP + H2O = ADP + phosphate + H(+)</text>
        <dbReference type="Rhea" id="RHEA:13065"/>
        <dbReference type="ChEBI" id="CHEBI:15377"/>
        <dbReference type="ChEBI" id="CHEBI:15378"/>
        <dbReference type="ChEBI" id="CHEBI:30616"/>
        <dbReference type="ChEBI" id="CHEBI:43474"/>
        <dbReference type="ChEBI" id="CHEBI:456216"/>
        <dbReference type="EC" id="5.6.2.3"/>
    </reaction>
</comment>
<gene>
    <name evidence="3" type="ORF">Tco_0770477</name>
</gene>
<dbReference type="PANTHER" id="PTHR10492">
    <property type="match status" value="1"/>
</dbReference>
<comment type="caution">
    <text evidence="3">The sequence shown here is derived from an EMBL/GenBank/DDBJ whole genome shotgun (WGS) entry which is preliminary data.</text>
</comment>
<reference evidence="3" key="2">
    <citation type="submission" date="2022-01" db="EMBL/GenBank/DDBJ databases">
        <authorList>
            <person name="Yamashiro T."/>
            <person name="Shiraishi A."/>
            <person name="Satake H."/>
            <person name="Nakayama K."/>
        </authorList>
    </citation>
    <scope>NUCLEOTIDE SEQUENCE</scope>
</reference>
<dbReference type="EMBL" id="BQNB010011229">
    <property type="protein sequence ID" value="GJS87841.1"/>
    <property type="molecule type" value="Genomic_DNA"/>
</dbReference>
<keyword evidence="4" id="KW-1185">Reference proteome</keyword>
<keyword evidence="1" id="KW-0067">ATP-binding</keyword>
<dbReference type="EC" id="5.6.2.3" evidence="1"/>
<dbReference type="InterPro" id="IPR010285">
    <property type="entry name" value="DNA_helicase_pif1-like_DEAD"/>
</dbReference>
<evidence type="ECO:0000313" key="3">
    <source>
        <dbReference type="EMBL" id="GJS87841.1"/>
    </source>
</evidence>
<keyword evidence="1" id="KW-0547">Nucleotide-binding</keyword>
<sequence length="293" mass="33377">MDNRLIREAMAFDMNKSRILHQQLYPQLNPEQCLIYKEVVDSVHNKKGQFHFVYGPGGTGKTFSYKTIISRLRSELKIVLAVASSGDALKPNLVTNYLLENSTCCIKQNTHLSELMQQVELIIWDEASMTQKYAFEALDKTVRDILGYPAPEKRDKLFGGVTVLLGEISDKSYPVPAKMKDGEDEPTWIDIPEKFLINSSNSPIEQIVTKTYPNFIERQKDDAYLREREILTPKNNDADAINAYMFKKLEGEPVTYHSADEICKASTDTLDQQLLYPVEFLNSLNFPGMPPLL</sequence>
<organism evidence="3 4">
    <name type="scientific">Tanacetum coccineum</name>
    <dbReference type="NCBI Taxonomy" id="301880"/>
    <lineage>
        <taxon>Eukaryota</taxon>
        <taxon>Viridiplantae</taxon>
        <taxon>Streptophyta</taxon>
        <taxon>Embryophyta</taxon>
        <taxon>Tracheophyta</taxon>
        <taxon>Spermatophyta</taxon>
        <taxon>Magnoliopsida</taxon>
        <taxon>eudicotyledons</taxon>
        <taxon>Gunneridae</taxon>
        <taxon>Pentapetalae</taxon>
        <taxon>asterids</taxon>
        <taxon>campanulids</taxon>
        <taxon>Asterales</taxon>
        <taxon>Asteraceae</taxon>
        <taxon>Asteroideae</taxon>
        <taxon>Anthemideae</taxon>
        <taxon>Anthemidinae</taxon>
        <taxon>Tanacetum</taxon>
    </lineage>
</organism>
<feature type="domain" description="DNA helicase Pif1-like DEAD-box helicase" evidence="2">
    <location>
        <begin position="27"/>
        <end position="175"/>
    </location>
</feature>
<evidence type="ECO:0000259" key="2">
    <source>
        <dbReference type="Pfam" id="PF05970"/>
    </source>
</evidence>
<dbReference type="Pfam" id="PF05970">
    <property type="entry name" value="PIF1"/>
    <property type="match status" value="1"/>
</dbReference>
<accession>A0ABQ4ZEZ7</accession>
<comment type="cofactor">
    <cofactor evidence="1">
        <name>Mg(2+)</name>
        <dbReference type="ChEBI" id="CHEBI:18420"/>
    </cofactor>
</comment>
<keyword evidence="1" id="KW-0233">DNA recombination</keyword>
<protein>
    <recommendedName>
        <fullName evidence="1">ATP-dependent DNA helicase</fullName>
        <ecNumber evidence="1">5.6.2.3</ecNumber>
    </recommendedName>
</protein>
<keyword evidence="1" id="KW-0347">Helicase</keyword>
<keyword evidence="1" id="KW-0234">DNA repair</keyword>